<name>C9RB78_AMMDK</name>
<reference evidence="2 3" key="1">
    <citation type="submission" date="2009-10" db="EMBL/GenBank/DDBJ databases">
        <title>Complete sequence of chromosome of Ammonifex degensii KC4.</title>
        <authorList>
            <consortium name="US DOE Joint Genome Institute"/>
            <person name="Kerfeld C."/>
            <person name="Goodner B."/>
            <person name="Huber H."/>
            <person name="Stetter K."/>
            <person name="Lucas S."/>
            <person name="Copeland A."/>
            <person name="Lapidus A."/>
            <person name="Glavina del Rio T."/>
            <person name="Dalin E."/>
            <person name="Tice H."/>
            <person name="Bruce D."/>
            <person name="Goodwin L."/>
            <person name="Pitluck S."/>
            <person name="Saunders E."/>
            <person name="Brettin T."/>
            <person name="Detter J.C."/>
            <person name="Han C."/>
            <person name="Larimer F."/>
            <person name="Land M."/>
            <person name="Hauser L."/>
            <person name="Kyrpides N."/>
            <person name="Ovchinnikova G."/>
            <person name="Richardson P."/>
        </authorList>
    </citation>
    <scope>NUCLEOTIDE SEQUENCE [LARGE SCALE GENOMIC DNA]</scope>
    <source>
        <strain evidence="3">DSM 10501 / KC4</strain>
    </source>
</reference>
<dbReference type="Proteomes" id="UP000002620">
    <property type="component" value="Chromosome"/>
</dbReference>
<dbReference type="AlphaFoldDB" id="C9RB78"/>
<dbReference type="STRING" id="429009.Adeg_0344"/>
<dbReference type="HOGENOM" id="CLU_107569_0_0_9"/>
<evidence type="ECO:0000259" key="1">
    <source>
        <dbReference type="Pfam" id="PF12225"/>
    </source>
</evidence>
<keyword evidence="3" id="KW-1185">Reference proteome</keyword>
<accession>C9RB78</accession>
<organism evidence="2 3">
    <name type="scientific">Ammonifex degensii (strain DSM 10501 / KC4)</name>
    <dbReference type="NCBI Taxonomy" id="429009"/>
    <lineage>
        <taxon>Bacteria</taxon>
        <taxon>Bacillati</taxon>
        <taxon>Bacillota</taxon>
        <taxon>Clostridia</taxon>
        <taxon>Thermoanaerobacterales</taxon>
        <taxon>Thermoanaerobacteraceae</taxon>
        <taxon>Ammonifex</taxon>
    </lineage>
</organism>
<dbReference type="OrthoDB" id="9803687at2"/>
<dbReference type="eggNOG" id="COG4656">
    <property type="taxonomic scope" value="Bacteria"/>
</dbReference>
<dbReference type="RefSeq" id="WP_015738383.1">
    <property type="nucleotide sequence ID" value="NC_013385.1"/>
</dbReference>
<dbReference type="KEGG" id="adg:Adeg_0344"/>
<proteinExistence type="predicted"/>
<protein>
    <recommendedName>
        <fullName evidence="1">Methylene-tetrahydrofolate reductase C-terminal-like domain-containing protein</fullName>
    </recommendedName>
</protein>
<evidence type="ECO:0000313" key="2">
    <source>
        <dbReference type="EMBL" id="ACX51505.1"/>
    </source>
</evidence>
<feature type="domain" description="Methylene-tetrahydrofolate reductase C-terminal-like" evidence="1">
    <location>
        <begin position="113"/>
        <end position="206"/>
    </location>
</feature>
<dbReference type="Pfam" id="PF12225">
    <property type="entry name" value="DUF5981"/>
    <property type="match status" value="1"/>
</dbReference>
<gene>
    <name evidence="2" type="ordered locus">Adeg_0344</name>
</gene>
<evidence type="ECO:0000313" key="3">
    <source>
        <dbReference type="Proteomes" id="UP000002620"/>
    </source>
</evidence>
<sequence length="223" mass="24542">MIVAKPKPLSFLAEQLRPYRKIAVVGCETCMAVCLAGGEKETRRLSQALELERRVKGGASLLAIPLTVKRQCEYEYLELLGETLKEVEAAVSLGCGVGVQYLVTAFPELWVIPGLDTLLVGGPTALGVWEEYCRLCGECLLHLTGGVCPLTRCAKGLLNGPCGGASEGRCEVNPEVPCAWLLIYDRLRRFGKEDLLRHIAPPKNWRLAQGRGPRRLVKEEVRE</sequence>
<dbReference type="EMBL" id="CP001785">
    <property type="protein sequence ID" value="ACX51505.1"/>
    <property type="molecule type" value="Genomic_DNA"/>
</dbReference>
<dbReference type="InterPro" id="IPR022026">
    <property type="entry name" value="DUF5981"/>
</dbReference>